<accession>A0A8J5FLG9</accession>
<reference evidence="3 4" key="1">
    <citation type="submission" date="2020-08" db="EMBL/GenBank/DDBJ databases">
        <title>Plant Genome Project.</title>
        <authorList>
            <person name="Zhang R.-G."/>
        </authorList>
    </citation>
    <scope>NUCLEOTIDE SEQUENCE [LARGE SCALE GENOMIC DNA]</scope>
    <source>
        <tissue evidence="3">Rhizome</tissue>
    </source>
</reference>
<evidence type="ECO:0000313" key="4">
    <source>
        <dbReference type="Proteomes" id="UP000734854"/>
    </source>
</evidence>
<dbReference type="PANTHER" id="PTHR34222:SF37">
    <property type="entry name" value="RETROTRANSPOSON GAG DOMAIN-CONTAINING PROTEIN"/>
    <property type="match status" value="1"/>
</dbReference>
<protein>
    <recommendedName>
        <fullName evidence="2">Retrovirus-related Pol polyprotein from transposon TNT 1-94-like beta-barrel domain-containing protein</fullName>
    </recommendedName>
</protein>
<proteinExistence type="predicted"/>
<dbReference type="Pfam" id="PF22936">
    <property type="entry name" value="Pol_BBD"/>
    <property type="match status" value="1"/>
</dbReference>
<feature type="domain" description="Retrovirus-related Pol polyprotein from transposon TNT 1-94-like beta-barrel" evidence="2">
    <location>
        <begin position="256"/>
        <end position="330"/>
    </location>
</feature>
<sequence>MYGRRHDMLRTYQLSSQIFKLEQSSMSVTNYFATLKGLWDEFDYYQMENWSSTDDHQRYLKLLEKDRIIKFLDGLNAEFENLKGQILGLASTPSLEQVYYKILSEEGRRRTMNNKGISTISPPIGETSVFIGSANKFRPGGTKGRGDRFCRHCKRTNHDSDFCWEKYPEKKPEKFKHNAKKAPNSGNIAIQKLENEEIIGSSVPSTTGLSSTDIVNLQHLLSRLQASSSVSTPAQAHTGIRSLGLSVTGPSFYSPWVIDSGATDHMTNAANSFISYSLSSGQEKVIIADGTKATVAGKGSIKLTDHFFLSSALHVPSVSINLLSVSSITKQLHCSVTFFPDHCVFQDLETKQTIGTGREVGGLYYYQLETTSALKSAAKCLENKHQEILLWHSRLGHLTRYILKDVTFFESESYYSPQSRPQGENTTSSFVPQVVPHVIPSPISRDVMENGKDAPSLGSQSSPDIITYKRRRHKQGPTDDRLVESDAPAPDPVKQLSSSVEPTAPRNMDELNLPIAVRKGVSYQITIYLLPIIKLSSGEDLTNLEKGTYQRLVGKLLYLSMTRPDITYAVSVVSQYMHAPKTIHMKAVDRILRYLKSCPGKGLLFKGGGDLKRLDSGELCLPYVKSEDQLADMFTKAIPQAVFNSSLSKLNMFDIYVQLEGECCEKQG</sequence>
<organism evidence="3 4">
    <name type="scientific">Zingiber officinale</name>
    <name type="common">Ginger</name>
    <name type="synonym">Amomum zingiber</name>
    <dbReference type="NCBI Taxonomy" id="94328"/>
    <lineage>
        <taxon>Eukaryota</taxon>
        <taxon>Viridiplantae</taxon>
        <taxon>Streptophyta</taxon>
        <taxon>Embryophyta</taxon>
        <taxon>Tracheophyta</taxon>
        <taxon>Spermatophyta</taxon>
        <taxon>Magnoliopsida</taxon>
        <taxon>Liliopsida</taxon>
        <taxon>Zingiberales</taxon>
        <taxon>Zingiberaceae</taxon>
        <taxon>Zingiber</taxon>
    </lineage>
</organism>
<dbReference type="Proteomes" id="UP000734854">
    <property type="component" value="Unassembled WGS sequence"/>
</dbReference>
<dbReference type="EMBL" id="JACMSC010000014">
    <property type="protein sequence ID" value="KAG6489824.1"/>
    <property type="molecule type" value="Genomic_DNA"/>
</dbReference>
<comment type="caution">
    <text evidence="3">The sequence shown here is derived from an EMBL/GenBank/DDBJ whole genome shotgun (WGS) entry which is preliminary data.</text>
</comment>
<name>A0A8J5FLG9_ZINOF</name>
<feature type="region of interest" description="Disordered" evidence="1">
    <location>
        <begin position="442"/>
        <end position="505"/>
    </location>
</feature>
<dbReference type="AlphaFoldDB" id="A0A8J5FLG9"/>
<gene>
    <name evidence="3" type="ORF">ZIOFF_051104</name>
</gene>
<evidence type="ECO:0000259" key="2">
    <source>
        <dbReference type="Pfam" id="PF22936"/>
    </source>
</evidence>
<evidence type="ECO:0000256" key="1">
    <source>
        <dbReference type="SAM" id="MobiDB-lite"/>
    </source>
</evidence>
<dbReference type="InterPro" id="IPR054722">
    <property type="entry name" value="PolX-like_BBD"/>
</dbReference>
<keyword evidence="4" id="KW-1185">Reference proteome</keyword>
<dbReference type="PANTHER" id="PTHR34222">
    <property type="entry name" value="GAG_PRE-INTEGRS DOMAIN-CONTAINING PROTEIN"/>
    <property type="match status" value="1"/>
</dbReference>
<evidence type="ECO:0000313" key="3">
    <source>
        <dbReference type="EMBL" id="KAG6489824.1"/>
    </source>
</evidence>